<protein>
    <recommendedName>
        <fullName evidence="1">BZIP domain-containing protein</fullName>
    </recommendedName>
</protein>
<reference evidence="2" key="1">
    <citation type="submission" date="2022-01" db="EMBL/GenBank/DDBJ databases">
        <authorList>
            <person name="King R."/>
        </authorList>
    </citation>
    <scope>NUCLEOTIDE SEQUENCE</scope>
</reference>
<dbReference type="InterPro" id="IPR046347">
    <property type="entry name" value="bZIP_sf"/>
</dbReference>
<feature type="domain" description="BZIP" evidence="1">
    <location>
        <begin position="77"/>
        <end position="134"/>
    </location>
</feature>
<gene>
    <name evidence="2" type="ORF">NEZAVI_LOCUS1651</name>
</gene>
<dbReference type="GO" id="GO:0005634">
    <property type="term" value="C:nucleus"/>
    <property type="evidence" value="ECO:0007669"/>
    <property type="project" value="UniProtKB-ARBA"/>
</dbReference>
<evidence type="ECO:0000313" key="2">
    <source>
        <dbReference type="EMBL" id="CAH1390448.1"/>
    </source>
</evidence>
<dbReference type="SMART" id="SM00338">
    <property type="entry name" value="BRLZ"/>
    <property type="match status" value="1"/>
</dbReference>
<dbReference type="EMBL" id="OV725077">
    <property type="protein sequence ID" value="CAH1390448.1"/>
    <property type="molecule type" value="Genomic_DNA"/>
</dbReference>
<evidence type="ECO:0000259" key="1">
    <source>
        <dbReference type="PROSITE" id="PS50217"/>
    </source>
</evidence>
<dbReference type="SUPFAM" id="SSF57959">
    <property type="entry name" value="Leucine zipper domain"/>
    <property type="match status" value="1"/>
</dbReference>
<dbReference type="GO" id="GO:0003700">
    <property type="term" value="F:DNA-binding transcription factor activity"/>
    <property type="evidence" value="ECO:0007669"/>
    <property type="project" value="InterPro"/>
</dbReference>
<dbReference type="OrthoDB" id="10377479at2759"/>
<sequence length="188" mass="21710">MSYNNVDVPYAETTYDKNYTLPPITNQCNGYYPYLYDERFSYMKVGAEDPSMATAEVSSSSDVNNDQTEYSPTDALEIKKYLRRIQNREAASRCRRKKMERISLLRQTLNGMYNRCQELWQNINAVEAEVRNLKAAGYGQHVVFEQYQAMKNGALEEPLPNLCPYVAVTDMDQPLMENQFELNAGSDY</sequence>
<evidence type="ECO:0000313" key="3">
    <source>
        <dbReference type="Proteomes" id="UP001152798"/>
    </source>
</evidence>
<keyword evidence="3" id="KW-1185">Reference proteome</keyword>
<dbReference type="InterPro" id="IPR004827">
    <property type="entry name" value="bZIP"/>
</dbReference>
<accession>A0A9P0GY51</accession>
<proteinExistence type="predicted"/>
<name>A0A9P0GY51_NEZVI</name>
<dbReference type="Proteomes" id="UP001152798">
    <property type="component" value="Chromosome 1"/>
</dbReference>
<dbReference type="Pfam" id="PF00170">
    <property type="entry name" value="bZIP_1"/>
    <property type="match status" value="1"/>
</dbReference>
<dbReference type="PROSITE" id="PS00036">
    <property type="entry name" value="BZIP_BASIC"/>
    <property type="match status" value="1"/>
</dbReference>
<dbReference type="PROSITE" id="PS50217">
    <property type="entry name" value="BZIP"/>
    <property type="match status" value="1"/>
</dbReference>
<organism evidence="2 3">
    <name type="scientific">Nezara viridula</name>
    <name type="common">Southern green stink bug</name>
    <name type="synonym">Cimex viridulus</name>
    <dbReference type="NCBI Taxonomy" id="85310"/>
    <lineage>
        <taxon>Eukaryota</taxon>
        <taxon>Metazoa</taxon>
        <taxon>Ecdysozoa</taxon>
        <taxon>Arthropoda</taxon>
        <taxon>Hexapoda</taxon>
        <taxon>Insecta</taxon>
        <taxon>Pterygota</taxon>
        <taxon>Neoptera</taxon>
        <taxon>Paraneoptera</taxon>
        <taxon>Hemiptera</taxon>
        <taxon>Heteroptera</taxon>
        <taxon>Panheteroptera</taxon>
        <taxon>Pentatomomorpha</taxon>
        <taxon>Pentatomoidea</taxon>
        <taxon>Pentatomidae</taxon>
        <taxon>Pentatominae</taxon>
        <taxon>Nezara</taxon>
    </lineage>
</organism>
<dbReference type="Gene3D" id="1.20.5.170">
    <property type="match status" value="1"/>
</dbReference>
<dbReference type="AlphaFoldDB" id="A0A9P0GY51"/>